<proteinExistence type="predicted"/>
<dbReference type="InterPro" id="IPR029044">
    <property type="entry name" value="Nucleotide-diphossugar_trans"/>
</dbReference>
<dbReference type="Gene3D" id="3.90.550.10">
    <property type="entry name" value="Spore Coat Polysaccharide Biosynthesis Protein SpsA, Chain A"/>
    <property type="match status" value="1"/>
</dbReference>
<dbReference type="Proteomes" id="UP000229314">
    <property type="component" value="Chromosome"/>
</dbReference>
<protein>
    <recommendedName>
        <fullName evidence="3">Glycosyltransferase 2-like domain-containing protein</fullName>
    </recommendedName>
</protein>
<organism evidence="1 2">
    <name type="scientific">Paracoccus yeei</name>
    <dbReference type="NCBI Taxonomy" id="147645"/>
    <lineage>
        <taxon>Bacteria</taxon>
        <taxon>Pseudomonadati</taxon>
        <taxon>Pseudomonadota</taxon>
        <taxon>Alphaproteobacteria</taxon>
        <taxon>Rhodobacterales</taxon>
        <taxon>Paracoccaceae</taxon>
        <taxon>Paracoccus</taxon>
    </lineage>
</organism>
<gene>
    <name evidence="1" type="ORF">PYTT13_11440</name>
</gene>
<dbReference type="GeneID" id="78898279"/>
<accession>A0A2D2C1J3</accession>
<evidence type="ECO:0008006" key="3">
    <source>
        <dbReference type="Google" id="ProtNLM"/>
    </source>
</evidence>
<dbReference type="CDD" id="cd00761">
    <property type="entry name" value="Glyco_tranf_GTA_type"/>
    <property type="match status" value="1"/>
</dbReference>
<evidence type="ECO:0000313" key="1">
    <source>
        <dbReference type="EMBL" id="ATQ56364.1"/>
    </source>
</evidence>
<dbReference type="AlphaFoldDB" id="A0A2D2C1J3"/>
<evidence type="ECO:0000313" key="2">
    <source>
        <dbReference type="Proteomes" id="UP000229314"/>
    </source>
</evidence>
<sequence length="581" mass="64417">MFFVLELDCTSGSRLAIVADRPEDFATQLAGSPSFDSLRLIRGLAPGYALGDALRAALDASDAPLLAVLANPAIIIDPEMPIRLDRAVSDVVVPSSIGVIASRGADRWGNSFSALYASAEPQLPFCRTPVPVVDSTSDLFIVSRDLLERLLGQNSLLPTESLASCAVLEGYLAGMVSYHSPHLSAGIYGRHLTRDAESHGETLRKLVGERIIQTTLQTLDGPAVVGSVPGDDARSWHLSPRVDLERQIEAVIRPHCRRMYLSIITRTQFSRPHLLRRLLTSLSRWRSDDVDLEVVLSTDVDRERAEEALASLRVDFPALRLVLAWNGDRAERSRVRNLLGGIVVAKGTYIAFIDDDDHIHFQALAALSTICFRDATPVVFMDTELRKERWVQASDGRWVLESSVAEHRYPAKGWRGMFGGVNQLPICAGILPRAWVMAHVDRFDFRHDYSEDFTLFLLLLQSPDLPLILDVPRPFCIVSIRSDGSNTVTEEDRSGWVRDISMFLHDLHIVSSLNGEGRLQTLVECKNSRVDDVPPALPPSESRLRRELAVSRIENDVLRARLADLEMRALQGQDNTATTVG</sequence>
<reference evidence="1 2" key="1">
    <citation type="submission" date="2017-10" db="EMBL/GenBank/DDBJ databases">
        <title>Complete genome sequence of Paracoccus yeei TT13 isolated from human skin.</title>
        <authorList>
            <person name="Lee K."/>
            <person name="Lim J.Y."/>
            <person name="Hwang I."/>
        </authorList>
    </citation>
    <scope>NUCLEOTIDE SEQUENCE [LARGE SCALE GENOMIC DNA]</scope>
    <source>
        <strain evidence="1 2">TT13</strain>
    </source>
</reference>
<name>A0A2D2C1J3_9RHOB</name>
<dbReference type="EMBL" id="CP024422">
    <property type="protein sequence ID" value="ATQ56364.1"/>
    <property type="molecule type" value="Genomic_DNA"/>
</dbReference>
<dbReference type="SUPFAM" id="SSF53448">
    <property type="entry name" value="Nucleotide-diphospho-sugar transferases"/>
    <property type="match status" value="1"/>
</dbReference>
<dbReference type="RefSeq" id="WP_099649175.1">
    <property type="nucleotide sequence ID" value="NZ_CAJGAB010000076.1"/>
</dbReference>